<evidence type="ECO:0000313" key="9">
    <source>
        <dbReference type="Proteomes" id="UP000196258"/>
    </source>
</evidence>
<evidence type="ECO:0000256" key="7">
    <source>
        <dbReference type="SAM" id="Phobius"/>
    </source>
</evidence>
<name>A0A1Y4EB33_9FIRM</name>
<evidence type="ECO:0000256" key="4">
    <source>
        <dbReference type="ARBA" id="ARBA00022692"/>
    </source>
</evidence>
<comment type="similarity">
    <text evidence="2">Belongs to the chromate ion transporter (CHR) (TC 2.A.51) family.</text>
</comment>
<evidence type="ECO:0000256" key="5">
    <source>
        <dbReference type="ARBA" id="ARBA00022989"/>
    </source>
</evidence>
<accession>A0A1Y4EB33</accession>
<evidence type="ECO:0000313" key="8">
    <source>
        <dbReference type="EMBL" id="OUQ05551.1"/>
    </source>
</evidence>
<organism evidence="8 9">
    <name type="scientific">Thomasclavelia spiroformis</name>
    <dbReference type="NCBI Taxonomy" id="29348"/>
    <lineage>
        <taxon>Bacteria</taxon>
        <taxon>Bacillati</taxon>
        <taxon>Bacillota</taxon>
        <taxon>Erysipelotrichia</taxon>
        <taxon>Erysipelotrichales</taxon>
        <taxon>Coprobacillaceae</taxon>
        <taxon>Thomasclavelia</taxon>
    </lineage>
</organism>
<proteinExistence type="inferred from homology"/>
<reference evidence="9" key="1">
    <citation type="submission" date="2017-04" db="EMBL/GenBank/DDBJ databases">
        <title>Function of individual gut microbiota members based on whole genome sequencing of pure cultures obtained from chicken caecum.</title>
        <authorList>
            <person name="Medvecky M."/>
            <person name="Cejkova D."/>
            <person name="Polansky O."/>
            <person name="Karasova D."/>
            <person name="Kubasova T."/>
            <person name="Cizek A."/>
            <person name="Rychlik I."/>
        </authorList>
    </citation>
    <scope>NUCLEOTIDE SEQUENCE [LARGE SCALE GENOMIC DNA]</scope>
    <source>
        <strain evidence="9">An149</strain>
    </source>
</reference>
<feature type="transmembrane region" description="Helical" evidence="7">
    <location>
        <begin position="79"/>
        <end position="104"/>
    </location>
</feature>
<keyword evidence="6 7" id="KW-0472">Membrane</keyword>
<protein>
    <submittedName>
        <fullName evidence="8">Chromate transporter</fullName>
    </submittedName>
</protein>
<feature type="transmembrane region" description="Helical" evidence="7">
    <location>
        <begin position="110"/>
        <end position="131"/>
    </location>
</feature>
<evidence type="ECO:0000256" key="6">
    <source>
        <dbReference type="ARBA" id="ARBA00023136"/>
    </source>
</evidence>
<keyword evidence="4 7" id="KW-0812">Transmembrane</keyword>
<feature type="transmembrane region" description="Helical" evidence="7">
    <location>
        <begin position="7"/>
        <end position="31"/>
    </location>
</feature>
<feature type="transmembrane region" description="Helical" evidence="7">
    <location>
        <begin position="143"/>
        <end position="159"/>
    </location>
</feature>
<dbReference type="Proteomes" id="UP000196258">
    <property type="component" value="Unassembled WGS sequence"/>
</dbReference>
<sequence>MMNKKMLFKLFITNLYLSAFTFGGGYVIVTLMKNKYVDELNWIEEKEMLDLVAIGQSAPGPIAVNGAIVIGFKLAGIKGALVSIIATIIPPFVIISLVSLFYEAFKSNEIISLILFGMQAAIGAIIASVTYDMARGIVDEHEKALIIIMIIAFLLTYIYDISVVYIVIGCGLIGAIKSMIEYWRKR</sequence>
<dbReference type="PANTHER" id="PTHR43663">
    <property type="entry name" value="CHROMATE TRANSPORT PROTEIN-RELATED"/>
    <property type="match status" value="1"/>
</dbReference>
<keyword evidence="3" id="KW-1003">Cell membrane</keyword>
<dbReference type="AlphaFoldDB" id="A0A1Y4EB33"/>
<comment type="caution">
    <text evidence="8">The sequence shown here is derived from an EMBL/GenBank/DDBJ whole genome shotgun (WGS) entry which is preliminary data.</text>
</comment>
<dbReference type="InterPro" id="IPR003370">
    <property type="entry name" value="Chromate_transpt"/>
</dbReference>
<dbReference type="GO" id="GO:0005886">
    <property type="term" value="C:plasma membrane"/>
    <property type="evidence" value="ECO:0007669"/>
    <property type="project" value="UniProtKB-SubCell"/>
</dbReference>
<evidence type="ECO:0000256" key="3">
    <source>
        <dbReference type="ARBA" id="ARBA00022475"/>
    </source>
</evidence>
<dbReference type="GO" id="GO:0015109">
    <property type="term" value="F:chromate transmembrane transporter activity"/>
    <property type="evidence" value="ECO:0007669"/>
    <property type="project" value="InterPro"/>
</dbReference>
<evidence type="ECO:0000256" key="2">
    <source>
        <dbReference type="ARBA" id="ARBA00005262"/>
    </source>
</evidence>
<dbReference type="PANTHER" id="PTHR43663:SF1">
    <property type="entry name" value="CHROMATE TRANSPORTER"/>
    <property type="match status" value="1"/>
</dbReference>
<dbReference type="Pfam" id="PF02417">
    <property type="entry name" value="Chromate_transp"/>
    <property type="match status" value="1"/>
</dbReference>
<dbReference type="InterPro" id="IPR052518">
    <property type="entry name" value="CHR_Transporter"/>
</dbReference>
<gene>
    <name evidence="8" type="ORF">B5E91_05910</name>
</gene>
<comment type="subcellular location">
    <subcellularLocation>
        <location evidence="1">Cell membrane</location>
        <topology evidence="1">Multi-pass membrane protein</topology>
    </subcellularLocation>
</comment>
<dbReference type="EMBL" id="NFLB01000005">
    <property type="protein sequence ID" value="OUQ05551.1"/>
    <property type="molecule type" value="Genomic_DNA"/>
</dbReference>
<keyword evidence="5 7" id="KW-1133">Transmembrane helix</keyword>
<evidence type="ECO:0000256" key="1">
    <source>
        <dbReference type="ARBA" id="ARBA00004651"/>
    </source>
</evidence>